<dbReference type="Ensembl" id="ENSMFAT00000099348.1">
    <property type="protein sequence ID" value="ENSMFAP00000047574.1"/>
    <property type="gene ID" value="ENSMFAG00000064361.1"/>
</dbReference>
<evidence type="ECO:0000259" key="7">
    <source>
        <dbReference type="PROSITE" id="PS50178"/>
    </source>
</evidence>
<sequence>MRRNVMGNGLSQCLLCGEVLGFLGSSSVFCKDCRKKVCTKCGIEASPGQKRPLWLCKICSEQREVGRPGGREGRPGGREGRPGGREGWAGGCVLRQGWVDGQGGGGEGWAGADVLSDGDGWTVRVTGKGVSGTDVLSDEGGWTVTGRGFSGGQGRTDHPGRKARRDSLLAGHLPHAGVVGSTAGRVQGFSGKPHTVSVRACGVCGGRCYGNGCSYPRVNVDCVPGTAVSSLHV</sequence>
<evidence type="ECO:0000313" key="9">
    <source>
        <dbReference type="Proteomes" id="UP000233100"/>
    </source>
</evidence>
<dbReference type="InterPro" id="IPR041857">
    <property type="entry name" value="Noc2_FYVE"/>
</dbReference>
<evidence type="ECO:0000256" key="3">
    <source>
        <dbReference type="ARBA" id="ARBA00022833"/>
    </source>
</evidence>
<name>A0A7N9C9R2_MACFA</name>
<dbReference type="Gene3D" id="3.30.40.10">
    <property type="entry name" value="Zinc/RING finger domain, C3HC4 (zinc finger)"/>
    <property type="match status" value="1"/>
</dbReference>
<keyword evidence="1" id="KW-0479">Metal-binding</keyword>
<dbReference type="GO" id="GO:0061669">
    <property type="term" value="P:spontaneous neurotransmitter secretion"/>
    <property type="evidence" value="ECO:0007669"/>
    <property type="project" value="TreeGrafter"/>
</dbReference>
<dbReference type="PROSITE" id="PS50178">
    <property type="entry name" value="ZF_FYVE"/>
    <property type="match status" value="1"/>
</dbReference>
<feature type="region of interest" description="Disordered" evidence="5">
    <location>
        <begin position="137"/>
        <end position="162"/>
    </location>
</feature>
<reference evidence="8 9" key="1">
    <citation type="submission" date="2013-03" db="EMBL/GenBank/DDBJ databases">
        <authorList>
            <person name="Warren W."/>
            <person name="Wilson R.K."/>
        </authorList>
    </citation>
    <scope>NUCLEOTIDE SEQUENCE</scope>
</reference>
<reference evidence="8" key="2">
    <citation type="submission" date="2025-08" db="UniProtKB">
        <authorList>
            <consortium name="Ensembl"/>
        </authorList>
    </citation>
    <scope>IDENTIFICATION</scope>
</reference>
<dbReference type="AlphaFoldDB" id="A0A7N9C9R2"/>
<evidence type="ECO:0000256" key="1">
    <source>
        <dbReference type="ARBA" id="ARBA00022723"/>
    </source>
</evidence>
<dbReference type="PANTHER" id="PTHR45729">
    <property type="entry name" value="RABPHILIN, ISOFORM A"/>
    <property type="match status" value="1"/>
</dbReference>
<evidence type="ECO:0000256" key="2">
    <source>
        <dbReference type="ARBA" id="ARBA00022771"/>
    </source>
</evidence>
<dbReference type="InterPro" id="IPR017455">
    <property type="entry name" value="Znf_FYVE-rel"/>
</dbReference>
<organism evidence="8 9">
    <name type="scientific">Macaca fascicularis</name>
    <name type="common">Crab-eating macaque</name>
    <name type="synonym">Cynomolgus monkey</name>
    <dbReference type="NCBI Taxonomy" id="9541"/>
    <lineage>
        <taxon>Eukaryota</taxon>
        <taxon>Metazoa</taxon>
        <taxon>Chordata</taxon>
        <taxon>Craniata</taxon>
        <taxon>Vertebrata</taxon>
        <taxon>Euteleostomi</taxon>
        <taxon>Mammalia</taxon>
        <taxon>Eutheria</taxon>
        <taxon>Euarchontoglires</taxon>
        <taxon>Primates</taxon>
        <taxon>Haplorrhini</taxon>
        <taxon>Catarrhini</taxon>
        <taxon>Cercopithecidae</taxon>
        <taxon>Cercopithecinae</taxon>
        <taxon>Macaca</taxon>
    </lineage>
</organism>
<keyword evidence="2 4" id="KW-0863">Zinc-finger</keyword>
<keyword evidence="9" id="KW-1185">Reference proteome</keyword>
<dbReference type="GO" id="GO:0098793">
    <property type="term" value="C:presynapse"/>
    <property type="evidence" value="ECO:0007669"/>
    <property type="project" value="GOC"/>
</dbReference>
<keyword evidence="6" id="KW-0732">Signal</keyword>
<reference evidence="8" key="3">
    <citation type="submission" date="2025-09" db="UniProtKB">
        <authorList>
            <consortium name="Ensembl"/>
        </authorList>
    </citation>
    <scope>IDENTIFICATION</scope>
</reference>
<dbReference type="Pfam" id="PF02318">
    <property type="entry name" value="FYVE_2"/>
    <property type="match status" value="1"/>
</dbReference>
<evidence type="ECO:0000256" key="4">
    <source>
        <dbReference type="PROSITE-ProRule" id="PRU00091"/>
    </source>
</evidence>
<evidence type="ECO:0000256" key="5">
    <source>
        <dbReference type="SAM" id="MobiDB-lite"/>
    </source>
</evidence>
<accession>A0A7N9C9R2</accession>
<dbReference type="InterPro" id="IPR041282">
    <property type="entry name" value="FYVE_2"/>
</dbReference>
<dbReference type="InterPro" id="IPR011011">
    <property type="entry name" value="Znf_FYVE_PHD"/>
</dbReference>
<evidence type="ECO:0000313" key="8">
    <source>
        <dbReference type="Ensembl" id="ENSMFAP00000047574.1"/>
    </source>
</evidence>
<dbReference type="GO" id="GO:0008270">
    <property type="term" value="F:zinc ion binding"/>
    <property type="evidence" value="ECO:0007669"/>
    <property type="project" value="UniProtKB-KW"/>
</dbReference>
<evidence type="ECO:0000256" key="6">
    <source>
        <dbReference type="SAM" id="SignalP"/>
    </source>
</evidence>
<protein>
    <recommendedName>
        <fullName evidence="7">FYVE-type domain-containing protein</fullName>
    </recommendedName>
</protein>
<keyword evidence="3" id="KW-0862">Zinc</keyword>
<dbReference type="CDD" id="cd15763">
    <property type="entry name" value="FYVE_RPH3L"/>
    <property type="match status" value="1"/>
</dbReference>
<dbReference type="GO" id="GO:0017158">
    <property type="term" value="P:regulation of calcium ion-dependent exocytosis"/>
    <property type="evidence" value="ECO:0007669"/>
    <property type="project" value="TreeGrafter"/>
</dbReference>
<dbReference type="PANTHER" id="PTHR45729:SF4">
    <property type="entry name" value="RAB EFFECTOR NOC2"/>
    <property type="match status" value="1"/>
</dbReference>
<dbReference type="Proteomes" id="UP000233100">
    <property type="component" value="Chromosome 16"/>
</dbReference>
<feature type="chain" id="PRO_5031208996" description="FYVE-type domain-containing protein" evidence="6">
    <location>
        <begin position="22"/>
        <end position="233"/>
    </location>
</feature>
<dbReference type="GO" id="GO:0006887">
    <property type="term" value="P:exocytosis"/>
    <property type="evidence" value="ECO:0007669"/>
    <property type="project" value="TreeGrafter"/>
</dbReference>
<dbReference type="GeneTree" id="ENSGT00440000034248"/>
<dbReference type="SUPFAM" id="SSF57903">
    <property type="entry name" value="FYVE/PHD zinc finger"/>
    <property type="match status" value="1"/>
</dbReference>
<feature type="region of interest" description="Disordered" evidence="5">
    <location>
        <begin position="65"/>
        <end position="87"/>
    </location>
</feature>
<dbReference type="InterPro" id="IPR043566">
    <property type="entry name" value="Rabphilin/DOC2/Noc2"/>
</dbReference>
<feature type="compositionally biased region" description="Basic and acidic residues" evidence="5">
    <location>
        <begin position="65"/>
        <end position="84"/>
    </location>
</feature>
<feature type="signal peptide" evidence="6">
    <location>
        <begin position="1"/>
        <end position="21"/>
    </location>
</feature>
<proteinExistence type="predicted"/>
<dbReference type="InterPro" id="IPR013083">
    <property type="entry name" value="Znf_RING/FYVE/PHD"/>
</dbReference>
<feature type="domain" description="FYVE-type" evidence="7">
    <location>
        <begin position="7"/>
        <end position="64"/>
    </location>
</feature>